<evidence type="ECO:0000313" key="13">
    <source>
        <dbReference type="EMBL" id="QDL55557.1"/>
    </source>
</evidence>
<dbReference type="Pfam" id="PF01610">
    <property type="entry name" value="DDE_Tnp_ISL3"/>
    <property type="match status" value="1"/>
</dbReference>
<gene>
    <name evidence="13" type="ORF">EXZ61_15995</name>
</gene>
<dbReference type="Pfam" id="PF00487">
    <property type="entry name" value="FA_desaturase"/>
    <property type="match status" value="1"/>
</dbReference>
<keyword evidence="9 10" id="KW-0472">Membrane</keyword>
<dbReference type="Proteomes" id="UP000317365">
    <property type="component" value="Chromosome"/>
</dbReference>
<keyword evidence="3 10" id="KW-0812">Transmembrane</keyword>
<sequence length="404" mass="46009">MQMTDWAIVNAAIEWFAHGMWDLAWWQIIAFTLVLTHITMISVTVFLHRHQAHRSLDLHPIASHFFRFWLWLTTGQVTKEWAAIHRKHHAKCEQAEDPHSPHVHGIKKVLLQGAELYRTESKNQDTLARFGHGTPNDWIEKNLYTRFSWQGVGLMLIIDLTLFGAAGLSVWAVQMAWTPIMAAGIINGAAHYWGYRNFEAPDASTNISPWGILIAGEELHNNHHTYPTSAKLSVKPYEFDIGWMYISLMQMVGLATVKKTPPKAAFGSIRRVADEKTLEALIANRYEIMATYAKGVREAAHTEFEAMKLRSADAAVIKAAKRWMHRDTEKVPATVVAYLAKARAASPVLDKMVTMREELRQMWLNTSVSREQLAHELQAWCHRAEESGISALRDFSLRLRAARV</sequence>
<keyword evidence="4" id="KW-0276">Fatty acid metabolism</keyword>
<evidence type="ECO:0000256" key="5">
    <source>
        <dbReference type="ARBA" id="ARBA00022989"/>
    </source>
</evidence>
<keyword evidence="5 10" id="KW-1133">Transmembrane helix</keyword>
<name>A0A515ES98_9BURK</name>
<dbReference type="InterPro" id="IPR002560">
    <property type="entry name" value="Transposase_DDE"/>
</dbReference>
<dbReference type="KEGG" id="rhg:EXZ61_15995"/>
<reference evidence="14" key="2">
    <citation type="journal article" date="2020" name="Int. J. Syst. Evol. Microbiol.">
        <title>Genomic insights into a novel species Rhodoferax aquaticus sp. nov., isolated from freshwater.</title>
        <authorList>
            <person name="Li T."/>
            <person name="Zhuo Y."/>
            <person name="Jin C.Z."/>
            <person name="Wu X."/>
            <person name="Ko S.R."/>
            <person name="Jin F.J."/>
            <person name="Ahn C.Y."/>
            <person name="Oh H.M."/>
            <person name="Lee H.G."/>
            <person name="Jin L."/>
        </authorList>
    </citation>
    <scope>NUCLEOTIDE SEQUENCE [LARGE SCALE GENOMIC DNA]</scope>
    <source>
        <strain evidence="14">Gr-4</strain>
    </source>
</reference>
<dbReference type="AlphaFoldDB" id="A0A515ES98"/>
<evidence type="ECO:0000259" key="12">
    <source>
        <dbReference type="Pfam" id="PF01610"/>
    </source>
</evidence>
<protein>
    <submittedName>
        <fullName evidence="13">Acyl-CoA desaturase</fullName>
    </submittedName>
</protein>
<evidence type="ECO:0000313" key="14">
    <source>
        <dbReference type="Proteomes" id="UP000317365"/>
    </source>
</evidence>
<evidence type="ECO:0000256" key="10">
    <source>
        <dbReference type="SAM" id="Phobius"/>
    </source>
</evidence>
<evidence type="ECO:0000256" key="9">
    <source>
        <dbReference type="ARBA" id="ARBA00023136"/>
    </source>
</evidence>
<organism evidence="13 14">
    <name type="scientific">Rhodoferax aquaticus</name>
    <dbReference type="NCBI Taxonomy" id="2527691"/>
    <lineage>
        <taxon>Bacteria</taxon>
        <taxon>Pseudomonadati</taxon>
        <taxon>Pseudomonadota</taxon>
        <taxon>Betaproteobacteria</taxon>
        <taxon>Burkholderiales</taxon>
        <taxon>Comamonadaceae</taxon>
        <taxon>Rhodoferax</taxon>
    </lineage>
</organism>
<keyword evidence="7" id="KW-0408">Iron</keyword>
<feature type="transmembrane region" description="Helical" evidence="10">
    <location>
        <begin position="151"/>
        <end position="173"/>
    </location>
</feature>
<feature type="domain" description="Transposase IS204/IS1001/IS1096/IS1165 DDE" evidence="12">
    <location>
        <begin position="289"/>
        <end position="400"/>
    </location>
</feature>
<evidence type="ECO:0000256" key="8">
    <source>
        <dbReference type="ARBA" id="ARBA00023098"/>
    </source>
</evidence>
<reference evidence="14" key="1">
    <citation type="submission" date="2019-02" db="EMBL/GenBank/DDBJ databases">
        <title>Complete genome sequence of Rhodoferax sp. Gr-4.</title>
        <authorList>
            <person name="Jin L."/>
        </authorList>
    </citation>
    <scope>NUCLEOTIDE SEQUENCE [LARGE SCALE GENOMIC DNA]</scope>
    <source>
        <strain evidence="14">Gr-4</strain>
    </source>
</reference>
<dbReference type="EMBL" id="CP036282">
    <property type="protein sequence ID" value="QDL55557.1"/>
    <property type="molecule type" value="Genomic_DNA"/>
</dbReference>
<feature type="domain" description="Fatty acid desaturase" evidence="11">
    <location>
        <begin position="25"/>
        <end position="228"/>
    </location>
</feature>
<keyword evidence="14" id="KW-1185">Reference proteome</keyword>
<dbReference type="RefSeq" id="WP_142812712.1">
    <property type="nucleotide sequence ID" value="NZ_CP036282.1"/>
</dbReference>
<comment type="subcellular location">
    <subcellularLocation>
        <location evidence="1">Membrane</location>
        <topology evidence="1">Multi-pass membrane protein</topology>
    </subcellularLocation>
</comment>
<evidence type="ECO:0000256" key="7">
    <source>
        <dbReference type="ARBA" id="ARBA00023004"/>
    </source>
</evidence>
<dbReference type="GO" id="GO:0016717">
    <property type="term" value="F:oxidoreductase activity, acting on paired donors, with oxidation of a pair of donors resulting in the reduction of molecular oxygen to two molecules of water"/>
    <property type="evidence" value="ECO:0007669"/>
    <property type="project" value="InterPro"/>
</dbReference>
<evidence type="ECO:0000256" key="3">
    <source>
        <dbReference type="ARBA" id="ARBA00022692"/>
    </source>
</evidence>
<dbReference type="GO" id="GO:0016020">
    <property type="term" value="C:membrane"/>
    <property type="evidence" value="ECO:0007669"/>
    <property type="project" value="UniProtKB-SubCell"/>
</dbReference>
<evidence type="ECO:0000256" key="4">
    <source>
        <dbReference type="ARBA" id="ARBA00022832"/>
    </source>
</evidence>
<dbReference type="CDD" id="cd03505">
    <property type="entry name" value="Delta9-FADS-like"/>
    <property type="match status" value="1"/>
</dbReference>
<comment type="similarity">
    <text evidence="2">Belongs to the fatty acid desaturase type 2 family.</text>
</comment>
<dbReference type="InterPro" id="IPR015876">
    <property type="entry name" value="Acyl-CoA_DS"/>
</dbReference>
<evidence type="ECO:0000259" key="11">
    <source>
        <dbReference type="Pfam" id="PF00487"/>
    </source>
</evidence>
<dbReference type="GO" id="GO:0006631">
    <property type="term" value="P:fatty acid metabolic process"/>
    <property type="evidence" value="ECO:0007669"/>
    <property type="project" value="UniProtKB-KW"/>
</dbReference>
<accession>A0A515ES98</accession>
<dbReference type="PANTHER" id="PTHR11351:SF33">
    <property type="entry name" value="DELTA-9 FATTY ACID DESATURASE, DESA"/>
    <property type="match status" value="1"/>
</dbReference>
<dbReference type="InterPro" id="IPR005804">
    <property type="entry name" value="FA_desaturase_dom"/>
</dbReference>
<feature type="transmembrane region" description="Helical" evidence="10">
    <location>
        <begin position="24"/>
        <end position="47"/>
    </location>
</feature>
<keyword evidence="8" id="KW-0443">Lipid metabolism</keyword>
<evidence type="ECO:0000256" key="6">
    <source>
        <dbReference type="ARBA" id="ARBA00023002"/>
    </source>
</evidence>
<evidence type="ECO:0000256" key="2">
    <source>
        <dbReference type="ARBA" id="ARBA00008749"/>
    </source>
</evidence>
<evidence type="ECO:0000256" key="1">
    <source>
        <dbReference type="ARBA" id="ARBA00004141"/>
    </source>
</evidence>
<proteinExistence type="inferred from homology"/>
<dbReference type="PANTHER" id="PTHR11351">
    <property type="entry name" value="ACYL-COA DESATURASE"/>
    <property type="match status" value="1"/>
</dbReference>
<keyword evidence="6" id="KW-0560">Oxidoreductase</keyword>